<feature type="transmembrane region" description="Helical" evidence="1">
    <location>
        <begin position="132"/>
        <end position="153"/>
    </location>
</feature>
<comment type="caution">
    <text evidence="2">The sequence shown here is derived from an EMBL/GenBank/DDBJ whole genome shotgun (WGS) entry which is preliminary data.</text>
</comment>
<keyword evidence="1" id="KW-0812">Transmembrane</keyword>
<feature type="transmembrane region" description="Helical" evidence="1">
    <location>
        <begin position="66"/>
        <end position="85"/>
    </location>
</feature>
<keyword evidence="1" id="KW-0472">Membrane</keyword>
<dbReference type="Pfam" id="PF11028">
    <property type="entry name" value="TMEM260-like"/>
    <property type="match status" value="1"/>
</dbReference>
<evidence type="ECO:0000256" key="1">
    <source>
        <dbReference type="SAM" id="Phobius"/>
    </source>
</evidence>
<name>A0A0F8Z434_9ZZZZ</name>
<evidence type="ECO:0000313" key="2">
    <source>
        <dbReference type="EMBL" id="KKK88498.1"/>
    </source>
</evidence>
<feature type="non-terminal residue" evidence="2">
    <location>
        <position position="425"/>
    </location>
</feature>
<feature type="transmembrane region" description="Helical" evidence="1">
    <location>
        <begin position="276"/>
        <end position="292"/>
    </location>
</feature>
<feature type="transmembrane region" description="Helical" evidence="1">
    <location>
        <begin position="227"/>
        <end position="247"/>
    </location>
</feature>
<proteinExistence type="predicted"/>
<reference evidence="2" key="1">
    <citation type="journal article" date="2015" name="Nature">
        <title>Complex archaea that bridge the gap between prokaryotes and eukaryotes.</title>
        <authorList>
            <person name="Spang A."/>
            <person name="Saw J.H."/>
            <person name="Jorgensen S.L."/>
            <person name="Zaremba-Niedzwiedzka K."/>
            <person name="Martijn J."/>
            <person name="Lind A.E."/>
            <person name="van Eijk R."/>
            <person name="Schleper C."/>
            <person name="Guy L."/>
            <person name="Ettema T.J."/>
        </authorList>
    </citation>
    <scope>NUCLEOTIDE SEQUENCE</scope>
</reference>
<keyword evidence="1" id="KW-1133">Transmembrane helix</keyword>
<feature type="transmembrane region" description="Helical" evidence="1">
    <location>
        <begin position="202"/>
        <end position="221"/>
    </location>
</feature>
<protein>
    <recommendedName>
        <fullName evidence="3">Glycosyltransferase RgtA/B/C/D-like domain-containing protein</fullName>
    </recommendedName>
</protein>
<feature type="transmembrane region" description="Helical" evidence="1">
    <location>
        <begin position="165"/>
        <end position="182"/>
    </location>
</feature>
<organism evidence="2">
    <name type="scientific">marine sediment metagenome</name>
    <dbReference type="NCBI Taxonomy" id="412755"/>
    <lineage>
        <taxon>unclassified sequences</taxon>
        <taxon>metagenomes</taxon>
        <taxon>ecological metagenomes</taxon>
    </lineage>
</organism>
<feature type="transmembrane region" description="Helical" evidence="1">
    <location>
        <begin position="299"/>
        <end position="319"/>
    </location>
</feature>
<dbReference type="EMBL" id="LAZR01049927">
    <property type="protein sequence ID" value="KKK88498.1"/>
    <property type="molecule type" value="Genomic_DNA"/>
</dbReference>
<dbReference type="AlphaFoldDB" id="A0A0F8Z434"/>
<dbReference type="InterPro" id="IPR021280">
    <property type="entry name" value="TMEM260-like"/>
</dbReference>
<sequence>VLGLSLAYFTILTAPGLTWINTDSDGATYLTSAKYFRLSHPTGAPLYNLINMAAVRIPLGEEAWRLAIMSAIAASLTSALLYLITKNLLAPLVFLASGLVVSQSTIIETYSLVTLLSVLGYYLHTSDSKYKYLALGLGLAVHHLAIFVLVPIMVHDYFNNKSLKFSLLVLPPLLFYFYVPIFNREPFRWILGDGFSDYFRYFTSQGGLIGGLAIIPIGDLIERIQDFSVVVLGGFTFSIVVLLFGIIRSIQKKNYLLPALIILPLAYYASDLAPQTYVYTLPAFAFGAILIAKTPIETFYKGAIVVTSLILIGLNIQLYDIGRTLDSELSASKYYNDLSSIPNDSTIWVDSNGWEATTAWMYNLDNGLSSIKVVSRGFSGISLPDIVLLLEAQKDSNLYRTVSIDHTTYLVEIVKWNSSRAEILS</sequence>
<gene>
    <name evidence="2" type="ORF">LCGC14_2742570</name>
</gene>
<evidence type="ECO:0008006" key="3">
    <source>
        <dbReference type="Google" id="ProtNLM"/>
    </source>
</evidence>
<feature type="non-terminal residue" evidence="2">
    <location>
        <position position="1"/>
    </location>
</feature>
<accession>A0A0F8Z434</accession>